<dbReference type="SUPFAM" id="SSF51658">
    <property type="entry name" value="Xylose isomerase-like"/>
    <property type="match status" value="1"/>
</dbReference>
<comment type="caution">
    <text evidence="1">The sequence shown here is derived from an EMBL/GenBank/DDBJ whole genome shotgun (WGS) entry which is preliminary data.</text>
</comment>
<reference evidence="1 2" key="1">
    <citation type="submission" date="2019-09" db="EMBL/GenBank/DDBJ databases">
        <title>Phylogeny of genus Pseudoclavibacter and closely related genus.</title>
        <authorList>
            <person name="Li Y."/>
        </authorList>
    </citation>
    <scope>NUCLEOTIDE SEQUENCE [LARGE SCALE GENOMIC DNA]</scope>
    <source>
        <strain evidence="1 2">THG-MD12</strain>
    </source>
</reference>
<dbReference type="AlphaFoldDB" id="A0A7J5B0H0"/>
<dbReference type="EMBL" id="WBJX01000004">
    <property type="protein sequence ID" value="KAB1637218.1"/>
    <property type="molecule type" value="Genomic_DNA"/>
</dbReference>
<keyword evidence="2" id="KW-1185">Reference proteome</keyword>
<dbReference type="GO" id="GO:0004519">
    <property type="term" value="F:endonuclease activity"/>
    <property type="evidence" value="ECO:0007669"/>
    <property type="project" value="UniProtKB-KW"/>
</dbReference>
<proteinExistence type="predicted"/>
<dbReference type="RefSeq" id="WP_151424244.1">
    <property type="nucleotide sequence ID" value="NZ_WBJX01000004.1"/>
</dbReference>
<protein>
    <submittedName>
        <fullName evidence="1">Restriction endonuclease subunit R</fullName>
    </submittedName>
</protein>
<keyword evidence="1" id="KW-0255">Endonuclease</keyword>
<evidence type="ECO:0000313" key="2">
    <source>
        <dbReference type="Proteomes" id="UP000490386"/>
    </source>
</evidence>
<name>A0A7J5B0H0_9MICO</name>
<dbReference type="Gene3D" id="3.20.20.150">
    <property type="entry name" value="Divalent-metal-dependent TIM barrel enzymes"/>
    <property type="match status" value="1"/>
</dbReference>
<evidence type="ECO:0000313" key="1">
    <source>
        <dbReference type="EMBL" id="KAB1637218.1"/>
    </source>
</evidence>
<sequence>MSAQLPEEWTLAASAFNWSPELMVADRTSPEIAASIGASGVASVIELEAAQTWRTFPHLDDAETASIRETLDATGTSVSIVGASLDDWLTATARRSEDERHEFLLPQLRGAQRLGAEGIRLPIGQAGPALLERLLPDLHEHGLTLYEELQGQQSPDKPQHAAAVETVAAIDDPRIRLLVDISMLMPSLPPSYLAKLRAGGVDPALVDALERDWRNPATLAAVQDALRDSTVPPQVHTMFMNLVIRFGRSDARELRDILPLVSGVHLKFWDLDDSHGRISNPIREISSELAAVGFTGTLCSEWGGHEWIDSLTPEQATRAHLALAREAIADGASTPAPA</sequence>
<dbReference type="OrthoDB" id="4911922at2"/>
<gene>
    <name evidence="1" type="ORF">F8O03_13130</name>
</gene>
<accession>A0A7J5B0H0</accession>
<keyword evidence="1" id="KW-0378">Hydrolase</keyword>
<organism evidence="1 2">
    <name type="scientific">Pseudoclavibacter terrae</name>
    <dbReference type="NCBI Taxonomy" id="1530195"/>
    <lineage>
        <taxon>Bacteria</taxon>
        <taxon>Bacillati</taxon>
        <taxon>Actinomycetota</taxon>
        <taxon>Actinomycetes</taxon>
        <taxon>Micrococcales</taxon>
        <taxon>Microbacteriaceae</taxon>
        <taxon>Pseudoclavibacter</taxon>
    </lineage>
</organism>
<dbReference type="Proteomes" id="UP000490386">
    <property type="component" value="Unassembled WGS sequence"/>
</dbReference>
<keyword evidence="1" id="KW-0540">Nuclease</keyword>
<dbReference type="InterPro" id="IPR036237">
    <property type="entry name" value="Xyl_isomerase-like_sf"/>
</dbReference>